<evidence type="ECO:0000256" key="1">
    <source>
        <dbReference type="ARBA" id="ARBA00009716"/>
    </source>
</evidence>
<feature type="domain" description="Rieske" evidence="6">
    <location>
        <begin position="4"/>
        <end position="99"/>
    </location>
</feature>
<dbReference type="GO" id="GO:0006537">
    <property type="term" value="P:glutamate biosynthetic process"/>
    <property type="evidence" value="ECO:0007669"/>
    <property type="project" value="InterPro"/>
</dbReference>
<dbReference type="SUPFAM" id="SSF51395">
    <property type="entry name" value="FMN-linked oxidoreductases"/>
    <property type="match status" value="1"/>
</dbReference>
<dbReference type="Gene3D" id="2.102.10.10">
    <property type="entry name" value="Rieske [2Fe-2S] iron-sulphur domain"/>
    <property type="match status" value="1"/>
</dbReference>
<dbReference type="SUPFAM" id="SSF50022">
    <property type="entry name" value="ISP domain"/>
    <property type="match status" value="1"/>
</dbReference>
<dbReference type="AlphaFoldDB" id="A0A7C4VKD6"/>
<dbReference type="Proteomes" id="UP000885759">
    <property type="component" value="Unassembled WGS sequence"/>
</dbReference>
<dbReference type="PANTHER" id="PTHR43819">
    <property type="entry name" value="ARCHAEAL-TYPE GLUTAMATE SYNTHASE [NADPH]"/>
    <property type="match status" value="1"/>
</dbReference>
<dbReference type="Pfam" id="PF01645">
    <property type="entry name" value="Glu_synthase"/>
    <property type="match status" value="1"/>
</dbReference>
<dbReference type="InterPro" id="IPR017941">
    <property type="entry name" value="Rieske_2Fe-2S"/>
</dbReference>
<comment type="caution">
    <text evidence="7">The sequence shown here is derived from an EMBL/GenBank/DDBJ whole genome shotgun (WGS) entry which is preliminary data.</text>
</comment>
<protein>
    <submittedName>
        <fullName evidence="7">Glutamate synthase</fullName>
    </submittedName>
</protein>
<dbReference type="CDD" id="cd02808">
    <property type="entry name" value="GltS_FMN"/>
    <property type="match status" value="1"/>
</dbReference>
<keyword evidence="5" id="KW-0411">Iron-sulfur</keyword>
<sequence length="522" mass="56126">MPNWTPVANFDELEDGKGREVRVNGRPLALFREGSQVHALDDRCPHREGQLSDGWIKNGEAICPLHYWNFDLATGVSPYNPHDRVATYPVRVENGTVYVDAEAVDPLPEATFQGYLARWKRWRQDARGHEFVRRLASGKSAAVEAMGSPLAGNLTENLSGTSISGWDRYRLRPAQLARVPKLEDEPVSTETVIGPDAGRPLVIALPAFVSHMSFGALSREAKVALARGAAEAGTAIGSGEGGMLPDERKAAKRYILEMASGYFGWTEEAIRQADAIEIKLGQSAKPGLGGELPGAKVTPEIARVRGIEPGTPAHSPGRFPDLASADDLRARIRELRKLTGGSLPIGVKFAASRIEDVETALTLDVDFITLDGFGGGTGAAPSDVRDHFGLPLDRLLPEACRRVDAHNDRGGRRVSLIATGTLRTPTDVMKALALGADACALATASLFALGCEYYRACNSGACPVGIATQNPELRERLDVETAAERVAAFFDGTRQALETYLRVMGLSSTAELDGSYVERIAS</sequence>
<reference evidence="7" key="1">
    <citation type="journal article" date="2020" name="mSystems">
        <title>Genome- and Community-Level Interaction Insights into Carbon Utilization and Element Cycling Functions of Hydrothermarchaeota in Hydrothermal Sediment.</title>
        <authorList>
            <person name="Zhou Z."/>
            <person name="Liu Y."/>
            <person name="Xu W."/>
            <person name="Pan J."/>
            <person name="Luo Z.H."/>
            <person name="Li M."/>
        </authorList>
    </citation>
    <scope>NUCLEOTIDE SEQUENCE [LARGE SCALE GENOMIC DNA]</scope>
    <source>
        <strain evidence="7">HyVt-570</strain>
    </source>
</reference>
<proteinExistence type="inferred from homology"/>
<dbReference type="EMBL" id="DRPZ01000135">
    <property type="protein sequence ID" value="HGY09382.1"/>
    <property type="molecule type" value="Genomic_DNA"/>
</dbReference>
<comment type="similarity">
    <text evidence="1">Belongs to the glutamate synthase family.</text>
</comment>
<dbReference type="GO" id="GO:0015930">
    <property type="term" value="F:glutamate synthase activity"/>
    <property type="evidence" value="ECO:0007669"/>
    <property type="project" value="InterPro"/>
</dbReference>
<dbReference type="GO" id="GO:0046872">
    <property type="term" value="F:metal ion binding"/>
    <property type="evidence" value="ECO:0007669"/>
    <property type="project" value="UniProtKB-KW"/>
</dbReference>
<dbReference type="PROSITE" id="PS51296">
    <property type="entry name" value="RIESKE"/>
    <property type="match status" value="1"/>
</dbReference>
<gene>
    <name evidence="7" type="ORF">ENK37_04915</name>
</gene>
<keyword evidence="3" id="KW-0479">Metal-binding</keyword>
<dbReference type="InterPro" id="IPR036922">
    <property type="entry name" value="Rieske_2Fe-2S_sf"/>
</dbReference>
<dbReference type="Pfam" id="PF00355">
    <property type="entry name" value="Rieske"/>
    <property type="match status" value="1"/>
</dbReference>
<dbReference type="InterPro" id="IPR002932">
    <property type="entry name" value="Glu_synthdom"/>
</dbReference>
<dbReference type="Gene3D" id="3.20.20.70">
    <property type="entry name" value="Aldolase class I"/>
    <property type="match status" value="1"/>
</dbReference>
<evidence type="ECO:0000256" key="4">
    <source>
        <dbReference type="ARBA" id="ARBA00023004"/>
    </source>
</evidence>
<evidence type="ECO:0000259" key="6">
    <source>
        <dbReference type="PROSITE" id="PS51296"/>
    </source>
</evidence>
<evidence type="ECO:0000256" key="2">
    <source>
        <dbReference type="ARBA" id="ARBA00022714"/>
    </source>
</evidence>
<keyword evidence="4" id="KW-0408">Iron</keyword>
<keyword evidence="2" id="KW-0001">2Fe-2S</keyword>
<dbReference type="PANTHER" id="PTHR43819:SF1">
    <property type="entry name" value="ARCHAEAL-TYPE GLUTAMATE SYNTHASE [NADPH]"/>
    <property type="match status" value="1"/>
</dbReference>
<dbReference type="InterPro" id="IPR013785">
    <property type="entry name" value="Aldolase_TIM"/>
</dbReference>
<dbReference type="GO" id="GO:0051537">
    <property type="term" value="F:2 iron, 2 sulfur cluster binding"/>
    <property type="evidence" value="ECO:0007669"/>
    <property type="project" value="UniProtKB-KW"/>
</dbReference>
<name>A0A7C4VKD6_9DEIN</name>
<evidence type="ECO:0000256" key="3">
    <source>
        <dbReference type="ARBA" id="ARBA00022723"/>
    </source>
</evidence>
<evidence type="ECO:0000256" key="5">
    <source>
        <dbReference type="ARBA" id="ARBA00023014"/>
    </source>
</evidence>
<organism evidence="7">
    <name type="scientific">Oceanithermus profundus</name>
    <dbReference type="NCBI Taxonomy" id="187137"/>
    <lineage>
        <taxon>Bacteria</taxon>
        <taxon>Thermotogati</taxon>
        <taxon>Deinococcota</taxon>
        <taxon>Deinococci</taxon>
        <taxon>Thermales</taxon>
        <taxon>Thermaceae</taxon>
        <taxon>Oceanithermus</taxon>
    </lineage>
</organism>
<accession>A0A7C4VKD6</accession>
<evidence type="ECO:0000313" key="7">
    <source>
        <dbReference type="EMBL" id="HGY09382.1"/>
    </source>
</evidence>